<dbReference type="Pfam" id="PF00271">
    <property type="entry name" value="Helicase_C"/>
    <property type="match status" value="1"/>
</dbReference>
<dbReference type="GO" id="GO:0008270">
    <property type="term" value="F:zinc ion binding"/>
    <property type="evidence" value="ECO:0007669"/>
    <property type="project" value="UniProtKB-KW"/>
</dbReference>
<keyword evidence="6" id="KW-0347">Helicase</keyword>
<dbReference type="SMART" id="SM00490">
    <property type="entry name" value="HELICc"/>
    <property type="match status" value="1"/>
</dbReference>
<dbReference type="CDD" id="cd18008">
    <property type="entry name" value="DEXDc_SHPRH-like"/>
    <property type="match status" value="1"/>
</dbReference>
<gene>
    <name evidence="14" type="ORF">HRR80_004573</name>
</gene>
<evidence type="ECO:0000313" key="15">
    <source>
        <dbReference type="Proteomes" id="UP001161757"/>
    </source>
</evidence>
<comment type="caution">
    <text evidence="14">The sequence shown here is derived from an EMBL/GenBank/DDBJ whole genome shotgun (WGS) entry which is preliminary data.</text>
</comment>
<dbReference type="PROSITE" id="PS50089">
    <property type="entry name" value="ZF_RING_2"/>
    <property type="match status" value="1"/>
</dbReference>
<dbReference type="PANTHER" id="PTHR45626:SF16">
    <property type="entry name" value="ATP-DEPENDENT HELICASE ULS1"/>
    <property type="match status" value="1"/>
</dbReference>
<feature type="region of interest" description="Disordered" evidence="10">
    <location>
        <begin position="62"/>
        <end position="142"/>
    </location>
</feature>
<feature type="domain" description="RING-type" evidence="11">
    <location>
        <begin position="771"/>
        <end position="816"/>
    </location>
</feature>
<evidence type="ECO:0000259" key="12">
    <source>
        <dbReference type="PROSITE" id="PS51192"/>
    </source>
</evidence>
<dbReference type="InterPro" id="IPR038718">
    <property type="entry name" value="SNF2-like_sf"/>
</dbReference>
<dbReference type="SMART" id="SM00184">
    <property type="entry name" value="RING"/>
    <property type="match status" value="1"/>
</dbReference>
<feature type="compositionally biased region" description="Low complexity" evidence="10">
    <location>
        <begin position="119"/>
        <end position="135"/>
    </location>
</feature>
<dbReference type="Pfam" id="PF13920">
    <property type="entry name" value="zf-C3HC4_3"/>
    <property type="match status" value="1"/>
</dbReference>
<dbReference type="Pfam" id="PF00176">
    <property type="entry name" value="SNF2-rel_dom"/>
    <property type="match status" value="1"/>
</dbReference>
<dbReference type="InterPro" id="IPR014001">
    <property type="entry name" value="Helicase_ATP-bd"/>
</dbReference>
<feature type="region of interest" description="Disordered" evidence="10">
    <location>
        <begin position="835"/>
        <end position="906"/>
    </location>
</feature>
<evidence type="ECO:0000256" key="10">
    <source>
        <dbReference type="SAM" id="MobiDB-lite"/>
    </source>
</evidence>
<feature type="compositionally biased region" description="Low complexity" evidence="10">
    <location>
        <begin position="263"/>
        <end position="276"/>
    </location>
</feature>
<feature type="domain" description="Helicase C-terminal" evidence="13">
    <location>
        <begin position="944"/>
        <end position="1128"/>
    </location>
</feature>
<dbReference type="InterPro" id="IPR017907">
    <property type="entry name" value="Znf_RING_CS"/>
</dbReference>
<dbReference type="PROSITE" id="PS00518">
    <property type="entry name" value="ZF_RING_1"/>
    <property type="match status" value="1"/>
</dbReference>
<evidence type="ECO:0000256" key="5">
    <source>
        <dbReference type="ARBA" id="ARBA00022801"/>
    </source>
</evidence>
<dbReference type="GO" id="GO:0016787">
    <property type="term" value="F:hydrolase activity"/>
    <property type="evidence" value="ECO:0007669"/>
    <property type="project" value="UniProtKB-KW"/>
</dbReference>
<dbReference type="GO" id="GO:0005634">
    <property type="term" value="C:nucleus"/>
    <property type="evidence" value="ECO:0007669"/>
    <property type="project" value="TreeGrafter"/>
</dbReference>
<name>A0AAN6IV03_EXODE</name>
<feature type="compositionally biased region" description="Basic and acidic residues" evidence="10">
    <location>
        <begin position="892"/>
        <end position="906"/>
    </location>
</feature>
<dbReference type="PROSITE" id="PS51194">
    <property type="entry name" value="HELICASE_CTER"/>
    <property type="match status" value="1"/>
</dbReference>
<dbReference type="EMBL" id="JAJGCB010000008">
    <property type="protein sequence ID" value="KAJ8991228.1"/>
    <property type="molecule type" value="Genomic_DNA"/>
</dbReference>
<dbReference type="GO" id="GO:0005737">
    <property type="term" value="C:cytoplasm"/>
    <property type="evidence" value="ECO:0007669"/>
    <property type="project" value="TreeGrafter"/>
</dbReference>
<dbReference type="InterPro" id="IPR027417">
    <property type="entry name" value="P-loop_NTPase"/>
</dbReference>
<feature type="region of interest" description="Disordered" evidence="10">
    <location>
        <begin position="159"/>
        <end position="314"/>
    </location>
</feature>
<dbReference type="AlphaFoldDB" id="A0AAN6IV03"/>
<feature type="compositionally biased region" description="Basic and acidic residues" evidence="10">
    <location>
        <begin position="101"/>
        <end position="110"/>
    </location>
</feature>
<feature type="region of interest" description="Disordered" evidence="10">
    <location>
        <begin position="1071"/>
        <end position="1099"/>
    </location>
</feature>
<feature type="compositionally biased region" description="Polar residues" evidence="10">
    <location>
        <begin position="185"/>
        <end position="201"/>
    </location>
</feature>
<evidence type="ECO:0000259" key="11">
    <source>
        <dbReference type="PROSITE" id="PS50089"/>
    </source>
</evidence>
<feature type="compositionally biased region" description="Acidic residues" evidence="10">
    <location>
        <begin position="848"/>
        <end position="866"/>
    </location>
</feature>
<evidence type="ECO:0000256" key="3">
    <source>
        <dbReference type="ARBA" id="ARBA00022741"/>
    </source>
</evidence>
<dbReference type="PANTHER" id="PTHR45626">
    <property type="entry name" value="TRANSCRIPTION TERMINATION FACTOR 2-RELATED"/>
    <property type="match status" value="1"/>
</dbReference>
<reference evidence="14" key="1">
    <citation type="submission" date="2023-01" db="EMBL/GenBank/DDBJ databases">
        <title>Exophiala dermititidis isolated from Cystic Fibrosis Patient.</title>
        <authorList>
            <person name="Kurbessoian T."/>
            <person name="Crocker A."/>
            <person name="Murante D."/>
            <person name="Hogan D.A."/>
            <person name="Stajich J.E."/>
        </authorList>
    </citation>
    <scope>NUCLEOTIDE SEQUENCE</scope>
    <source>
        <strain evidence="14">Ex8</strain>
    </source>
</reference>
<evidence type="ECO:0000256" key="7">
    <source>
        <dbReference type="ARBA" id="ARBA00022833"/>
    </source>
</evidence>
<dbReference type="InterPro" id="IPR049730">
    <property type="entry name" value="SNF2/RAD54-like_C"/>
</dbReference>
<dbReference type="Gene3D" id="3.40.50.10810">
    <property type="entry name" value="Tandem AAA-ATPase domain"/>
    <property type="match status" value="1"/>
</dbReference>
<dbReference type="Proteomes" id="UP001161757">
    <property type="component" value="Unassembled WGS sequence"/>
</dbReference>
<dbReference type="InterPro" id="IPR000330">
    <property type="entry name" value="SNF2_N"/>
</dbReference>
<dbReference type="CDD" id="cd16449">
    <property type="entry name" value="RING-HC"/>
    <property type="match status" value="1"/>
</dbReference>
<evidence type="ECO:0000256" key="8">
    <source>
        <dbReference type="ARBA" id="ARBA00022840"/>
    </source>
</evidence>
<accession>A0AAN6IV03</accession>
<feature type="domain" description="Helicase ATP-binding" evidence="12">
    <location>
        <begin position="418"/>
        <end position="606"/>
    </location>
</feature>
<dbReference type="InterPro" id="IPR013083">
    <property type="entry name" value="Znf_RING/FYVE/PHD"/>
</dbReference>
<dbReference type="SUPFAM" id="SSF52540">
    <property type="entry name" value="P-loop containing nucleoside triphosphate hydrolases"/>
    <property type="match status" value="2"/>
</dbReference>
<keyword evidence="2" id="KW-0479">Metal-binding</keyword>
<feature type="compositionally biased region" description="Basic and acidic residues" evidence="10">
    <location>
        <begin position="159"/>
        <end position="168"/>
    </location>
</feature>
<dbReference type="SUPFAM" id="SSF57850">
    <property type="entry name" value="RING/U-box"/>
    <property type="match status" value="1"/>
</dbReference>
<feature type="compositionally biased region" description="Low complexity" evidence="10">
    <location>
        <begin position="229"/>
        <end position="239"/>
    </location>
</feature>
<keyword evidence="8" id="KW-0067">ATP-binding</keyword>
<dbReference type="GO" id="GO:0004386">
    <property type="term" value="F:helicase activity"/>
    <property type="evidence" value="ECO:0007669"/>
    <property type="project" value="UniProtKB-KW"/>
</dbReference>
<organism evidence="14 15">
    <name type="scientific">Exophiala dermatitidis</name>
    <name type="common">Black yeast-like fungus</name>
    <name type="synonym">Wangiella dermatitidis</name>
    <dbReference type="NCBI Taxonomy" id="5970"/>
    <lineage>
        <taxon>Eukaryota</taxon>
        <taxon>Fungi</taxon>
        <taxon>Dikarya</taxon>
        <taxon>Ascomycota</taxon>
        <taxon>Pezizomycotina</taxon>
        <taxon>Eurotiomycetes</taxon>
        <taxon>Chaetothyriomycetidae</taxon>
        <taxon>Chaetothyriales</taxon>
        <taxon>Herpotrichiellaceae</taxon>
        <taxon>Exophiala</taxon>
    </lineage>
</organism>
<dbReference type="InterPro" id="IPR001841">
    <property type="entry name" value="Znf_RING"/>
</dbReference>
<evidence type="ECO:0000256" key="4">
    <source>
        <dbReference type="ARBA" id="ARBA00022771"/>
    </source>
</evidence>
<evidence type="ECO:0008006" key="16">
    <source>
        <dbReference type="Google" id="ProtNLM"/>
    </source>
</evidence>
<dbReference type="CDD" id="cd18793">
    <property type="entry name" value="SF2_C_SNF"/>
    <property type="match status" value="1"/>
</dbReference>
<sequence>MADDMDPARIAEIEDVQDDIAFNIGLLESLNDLEDGQSDTEDSKNVVRNNLAELRKRLYALQPAHEDTSSGGSLYMGLDGSNDHGMPPPSYDLATRKRQRDGRTLRDDRSGPPAKSRRTTPSSSMTTASSPADSTGSLDSLDFDDPSITSLFDLSKEEAARNQEAWRKHEQRRKQEKADARLAQMLSQEADTSNRSTSTPAAGSPPDRTQAFFKSDGSMNRRSGVPNPSSQQSQSTSTSMNRPLPPSTPIRLKPVSTLSRPGAASTRSPSRPGSSTQVTPNSSASNSRPSQPVPPVDGFEPRPPRPYSISTNMPGSFPGTQAYSSVGGTLVYNSPSYVASSATPGSTSSVTFNNSIPTGLSFHQYLVDPAQTKQEVQHLIKHIRPDEEFTANEVAVQPDGITVTMMPHQLYGLTWMKKMEEGTNKGGILADDMGLGKTIQSIALMLARPPADGKRRPTLVVAPVALMHQWKKELEKMVDRAHRLNVFVLHGESRRTTWSALKAYDVVLTTYGLLTTELKRQIAWEEKAKLFENARPTLAEECPVLGERSHFHRVILDEAQWVKNRKAKCAIAACRIQTDYRWALTGTPMQNSVEEMYSLVKFCRIRPYNEWNLFNRDICQPLKKTRDYYGGKAKAMQALQALLRAILLRRNKSSTINGQPILQLPSKTTIEERVTFSEDELTFYKALENRAQIQFNKYIKAGGGGIGKNYAHTLVLLLRLRQACCHPALVVQSKDFLQGAGSLDTDTLLENAAQLNKEVVNRLKDLDAFECPICMDVDENPALFPCGHALCSDCLSRLVEQANNENEARPNCPHCRASIDANKITDVVSFLRVHRPDRAPKETKAGMDDDDDTGSESESDDSDEGGDLGGFIVPDDFTEAEDKKQIIKSRKEKKESDSQDNFKSRDAFKTLAQLRKEGLQNKAAKRKYLRRLRKNFEPSAKITKTVALLEQIKSRGENEKSIIFSNFTSFLDLIEVPLANHPDFRHYVRYDGSMTTKDRNNAVLEFTENPNCNVILVSLRAGNAGLNLTAANHVLMMDPFWNPFVEYQAADRCYRIGQTREVTVHRVLISEHGSEDDQPSANKAGPGSKVTIQPSTVEDGPGFTVEDRILALQEKKRHLVETALSESAGRDVARLSVRELGYLFGLNSM</sequence>
<dbReference type="SMART" id="SM00487">
    <property type="entry name" value="DEXDc"/>
    <property type="match status" value="1"/>
</dbReference>
<dbReference type="InterPro" id="IPR050628">
    <property type="entry name" value="SNF2_RAD54_helicase_TF"/>
</dbReference>
<feature type="compositionally biased region" description="Polar residues" evidence="10">
    <location>
        <begin position="277"/>
        <end position="290"/>
    </location>
</feature>
<protein>
    <recommendedName>
        <fullName evidence="16">Adenosinetriphosphatase</fullName>
    </recommendedName>
</protein>
<evidence type="ECO:0000259" key="13">
    <source>
        <dbReference type="PROSITE" id="PS51194"/>
    </source>
</evidence>
<feature type="compositionally biased region" description="Basic and acidic residues" evidence="10">
    <location>
        <begin position="835"/>
        <end position="847"/>
    </location>
</feature>
<keyword evidence="5" id="KW-0378">Hydrolase</keyword>
<dbReference type="Gene3D" id="3.30.40.10">
    <property type="entry name" value="Zinc/RING finger domain, C3HC4 (zinc finger)"/>
    <property type="match status" value="1"/>
</dbReference>
<proteinExistence type="inferred from homology"/>
<keyword evidence="4 9" id="KW-0863">Zinc-finger</keyword>
<dbReference type="GO" id="GO:0008094">
    <property type="term" value="F:ATP-dependent activity, acting on DNA"/>
    <property type="evidence" value="ECO:0007669"/>
    <property type="project" value="TreeGrafter"/>
</dbReference>
<evidence type="ECO:0000256" key="2">
    <source>
        <dbReference type="ARBA" id="ARBA00022723"/>
    </source>
</evidence>
<dbReference type="PROSITE" id="PS51192">
    <property type="entry name" value="HELICASE_ATP_BIND_1"/>
    <property type="match status" value="1"/>
</dbReference>
<dbReference type="InterPro" id="IPR001650">
    <property type="entry name" value="Helicase_C-like"/>
</dbReference>
<dbReference type="GO" id="GO:0000724">
    <property type="term" value="P:double-strand break repair via homologous recombination"/>
    <property type="evidence" value="ECO:0007669"/>
    <property type="project" value="TreeGrafter"/>
</dbReference>
<keyword evidence="7" id="KW-0862">Zinc</keyword>
<evidence type="ECO:0000313" key="14">
    <source>
        <dbReference type="EMBL" id="KAJ8991228.1"/>
    </source>
</evidence>
<evidence type="ECO:0000256" key="6">
    <source>
        <dbReference type="ARBA" id="ARBA00022806"/>
    </source>
</evidence>
<keyword evidence="3" id="KW-0547">Nucleotide-binding</keyword>
<comment type="similarity">
    <text evidence="1">Belongs to the SNF2/RAD54 helicase family.</text>
</comment>
<dbReference type="GO" id="GO:0005524">
    <property type="term" value="F:ATP binding"/>
    <property type="evidence" value="ECO:0007669"/>
    <property type="project" value="UniProtKB-KW"/>
</dbReference>
<evidence type="ECO:0000256" key="9">
    <source>
        <dbReference type="PROSITE-ProRule" id="PRU00175"/>
    </source>
</evidence>
<dbReference type="Gene3D" id="3.40.50.300">
    <property type="entry name" value="P-loop containing nucleotide triphosphate hydrolases"/>
    <property type="match status" value="1"/>
</dbReference>
<evidence type="ECO:0000256" key="1">
    <source>
        <dbReference type="ARBA" id="ARBA00007025"/>
    </source>
</evidence>